<dbReference type="SUPFAM" id="SSF51905">
    <property type="entry name" value="FAD/NAD(P)-binding domain"/>
    <property type="match status" value="2"/>
</dbReference>
<dbReference type="SMART" id="SM01353">
    <property type="entry name" value="AIF_C"/>
    <property type="match status" value="1"/>
</dbReference>
<organism evidence="14 15">
    <name type="scientific">Ranatra chinensis</name>
    <dbReference type="NCBI Taxonomy" id="642074"/>
    <lineage>
        <taxon>Eukaryota</taxon>
        <taxon>Metazoa</taxon>
        <taxon>Ecdysozoa</taxon>
        <taxon>Arthropoda</taxon>
        <taxon>Hexapoda</taxon>
        <taxon>Insecta</taxon>
        <taxon>Pterygota</taxon>
        <taxon>Neoptera</taxon>
        <taxon>Paraneoptera</taxon>
        <taxon>Hemiptera</taxon>
        <taxon>Heteroptera</taxon>
        <taxon>Panheteroptera</taxon>
        <taxon>Nepomorpha</taxon>
        <taxon>Nepidae</taxon>
        <taxon>Ranatrinae</taxon>
        <taxon>Ranatra</taxon>
    </lineage>
</organism>
<dbReference type="Pfam" id="PF07992">
    <property type="entry name" value="Pyr_redox_2"/>
    <property type="match status" value="1"/>
</dbReference>
<dbReference type="PANTHER" id="PTHR43557:SF4">
    <property type="entry name" value="APOPTOSIS-INDUCING FACTOR 1, MITOCHONDRIAL"/>
    <property type="match status" value="1"/>
</dbReference>
<proteinExistence type="inferred from homology"/>
<feature type="domain" description="Mitochondrial apoptosis-inducing factor C-terminal" evidence="13">
    <location>
        <begin position="406"/>
        <end position="449"/>
    </location>
</feature>
<dbReference type="GO" id="GO:0016491">
    <property type="term" value="F:oxidoreductase activity"/>
    <property type="evidence" value="ECO:0007669"/>
    <property type="project" value="UniProtKB-KW"/>
</dbReference>
<evidence type="ECO:0000256" key="10">
    <source>
        <dbReference type="ARBA" id="ARBA00023128"/>
    </source>
</evidence>
<comment type="caution">
    <text evidence="14">The sequence shown here is derived from an EMBL/GenBank/DDBJ whole genome shotgun (WGS) entry which is preliminary data.</text>
</comment>
<dbReference type="InterPro" id="IPR029324">
    <property type="entry name" value="AIF_C"/>
</dbReference>
<sequence>KVPPNSADIPDEVPYLLIGGGTASFSAFRAIKSLEPKAKVLVVSNEPHFPYMRPPLSKEMFYNEDRKSIENLEFKQWNGTERSLFYEPGDFYTSCSDLVQIENGGVSVARGWTVTNLDVINKTATLDDGKLIKYEKCLIATGARPKNLPIFEKADPKLQEKVSLYRSIKDFEELDYVIENGARSIAIVGGGFLGSELACALSRRGNEKNLKITQIFKEEGNMGKVLPKYLSDWTTMKVKEEGVTVFAKSTVEKAELENNNVVLHINNGESISVDHVIVAVGVEPNTGLAETSKLELDKVNGGFLVNAELEARKDLFVAGDCACFYDVKLGRRRVEHHDHAVVSGRLAGENMTGAGKPYWHQSMFWSDLGPDVGYEAIGIVDSTLSTVGVYAKDSEDPENENITTPLTTPTSGEDYVKGVIFYLRDGIVVGIVLWNIFNKMAVARQVLKDEKRYEDLNEVAKLFNIHE</sequence>
<keyword evidence="4" id="KW-0285">Flavoprotein</keyword>
<feature type="domain" description="FAD/NAD(P)-binding" evidence="12">
    <location>
        <begin position="16"/>
        <end position="343"/>
    </location>
</feature>
<dbReference type="InterPro" id="IPR036188">
    <property type="entry name" value="FAD/NAD-bd_sf"/>
</dbReference>
<name>A0ABD0YEW5_9HEMI</name>
<feature type="non-terminal residue" evidence="14">
    <location>
        <position position="1"/>
    </location>
</feature>
<dbReference type="InterPro" id="IPR016156">
    <property type="entry name" value="FAD/NAD-linked_Rdtase_dimer_sf"/>
</dbReference>
<comment type="cofactor">
    <cofactor evidence="1">
        <name>FAD</name>
        <dbReference type="ChEBI" id="CHEBI:57692"/>
    </cofactor>
</comment>
<dbReference type="Proteomes" id="UP001558652">
    <property type="component" value="Unassembled WGS sequence"/>
</dbReference>
<evidence type="ECO:0000256" key="11">
    <source>
        <dbReference type="ARBA" id="ARBA00047786"/>
    </source>
</evidence>
<evidence type="ECO:0000256" key="9">
    <source>
        <dbReference type="ARBA" id="ARBA00023027"/>
    </source>
</evidence>
<evidence type="ECO:0000256" key="7">
    <source>
        <dbReference type="ARBA" id="ARBA00022946"/>
    </source>
</evidence>
<keyword evidence="7" id="KW-0809">Transit peptide</keyword>
<keyword evidence="8" id="KW-0560">Oxidoreductase</keyword>
<dbReference type="EMBL" id="JBFDAA010000022">
    <property type="protein sequence ID" value="KAL1110339.1"/>
    <property type="molecule type" value="Genomic_DNA"/>
</dbReference>
<comment type="subcellular location">
    <subcellularLocation>
        <location evidence="2">Mitochondrion</location>
    </subcellularLocation>
</comment>
<dbReference type="Gene3D" id="3.30.390.30">
    <property type="match status" value="1"/>
</dbReference>
<dbReference type="PANTHER" id="PTHR43557">
    <property type="entry name" value="APOPTOSIS-INDUCING FACTOR 1"/>
    <property type="match status" value="1"/>
</dbReference>
<evidence type="ECO:0000256" key="6">
    <source>
        <dbReference type="ARBA" id="ARBA00022827"/>
    </source>
</evidence>
<dbReference type="InterPro" id="IPR023753">
    <property type="entry name" value="FAD/NAD-binding_dom"/>
</dbReference>
<keyword evidence="5" id="KW-0053">Apoptosis</keyword>
<dbReference type="AlphaFoldDB" id="A0ABD0YEW5"/>
<evidence type="ECO:0008006" key="16">
    <source>
        <dbReference type="Google" id="ProtNLM"/>
    </source>
</evidence>
<evidence type="ECO:0000256" key="8">
    <source>
        <dbReference type="ARBA" id="ARBA00023002"/>
    </source>
</evidence>
<dbReference type="Gene3D" id="3.50.50.60">
    <property type="entry name" value="FAD/NAD(P)-binding domain"/>
    <property type="match status" value="2"/>
</dbReference>
<dbReference type="PRINTS" id="PR00368">
    <property type="entry name" value="FADPNR"/>
</dbReference>
<dbReference type="InterPro" id="IPR050446">
    <property type="entry name" value="FAD-oxidoreductase/Apoptosis"/>
</dbReference>
<comment type="catalytic activity">
    <reaction evidence="11">
        <text>A + NADH + H(+) = AH2 + NAD(+)</text>
        <dbReference type="Rhea" id="RHEA:11356"/>
        <dbReference type="ChEBI" id="CHEBI:13193"/>
        <dbReference type="ChEBI" id="CHEBI:15378"/>
        <dbReference type="ChEBI" id="CHEBI:17499"/>
        <dbReference type="ChEBI" id="CHEBI:57540"/>
        <dbReference type="ChEBI" id="CHEBI:57945"/>
    </reaction>
</comment>
<evidence type="ECO:0000313" key="14">
    <source>
        <dbReference type="EMBL" id="KAL1110339.1"/>
    </source>
</evidence>
<dbReference type="Pfam" id="PF14721">
    <property type="entry name" value="AIF_C"/>
    <property type="match status" value="2"/>
</dbReference>
<evidence type="ECO:0000259" key="13">
    <source>
        <dbReference type="Pfam" id="PF14721"/>
    </source>
</evidence>
<dbReference type="GO" id="GO:0005739">
    <property type="term" value="C:mitochondrion"/>
    <property type="evidence" value="ECO:0007669"/>
    <property type="project" value="UniProtKB-SubCell"/>
</dbReference>
<keyword evidence="9" id="KW-0520">NAD</keyword>
<dbReference type="GO" id="GO:0006915">
    <property type="term" value="P:apoptotic process"/>
    <property type="evidence" value="ECO:0007669"/>
    <property type="project" value="UniProtKB-KW"/>
</dbReference>
<dbReference type="SUPFAM" id="SSF55424">
    <property type="entry name" value="FAD/NAD-linked reductases, dimerisation (C-terminal) domain"/>
    <property type="match status" value="1"/>
</dbReference>
<reference evidence="14 15" key="1">
    <citation type="submission" date="2024-07" db="EMBL/GenBank/DDBJ databases">
        <title>Chromosome-level genome assembly of the water stick insect Ranatra chinensis (Heteroptera: Nepidae).</title>
        <authorList>
            <person name="Liu X."/>
        </authorList>
    </citation>
    <scope>NUCLEOTIDE SEQUENCE [LARGE SCALE GENOMIC DNA]</scope>
    <source>
        <strain evidence="14">Cailab_2021Rc</strain>
        <tissue evidence="14">Muscle</tissue>
    </source>
</reference>
<accession>A0ABD0YEW5</accession>
<keyword evidence="10" id="KW-0496">Mitochondrion</keyword>
<comment type="similarity">
    <text evidence="3">Belongs to the FAD-dependent oxidoreductase family.</text>
</comment>
<evidence type="ECO:0000256" key="1">
    <source>
        <dbReference type="ARBA" id="ARBA00001974"/>
    </source>
</evidence>
<evidence type="ECO:0000259" key="12">
    <source>
        <dbReference type="Pfam" id="PF07992"/>
    </source>
</evidence>
<evidence type="ECO:0000256" key="2">
    <source>
        <dbReference type="ARBA" id="ARBA00004173"/>
    </source>
</evidence>
<evidence type="ECO:0000256" key="4">
    <source>
        <dbReference type="ARBA" id="ARBA00022630"/>
    </source>
</evidence>
<dbReference type="PRINTS" id="PR00411">
    <property type="entry name" value="PNDRDTASEI"/>
</dbReference>
<protein>
    <recommendedName>
        <fullName evidence="16">Programmed cell death protein</fullName>
    </recommendedName>
</protein>
<gene>
    <name evidence="14" type="ORF">AAG570_007870</name>
</gene>
<keyword evidence="15" id="KW-1185">Reference proteome</keyword>
<keyword evidence="6" id="KW-0274">FAD</keyword>
<evidence type="ECO:0000313" key="15">
    <source>
        <dbReference type="Proteomes" id="UP001558652"/>
    </source>
</evidence>
<evidence type="ECO:0000256" key="5">
    <source>
        <dbReference type="ARBA" id="ARBA00022703"/>
    </source>
</evidence>
<evidence type="ECO:0000256" key="3">
    <source>
        <dbReference type="ARBA" id="ARBA00006442"/>
    </source>
</evidence>
<feature type="domain" description="Mitochondrial apoptosis-inducing factor C-terminal" evidence="13">
    <location>
        <begin position="347"/>
        <end position="401"/>
    </location>
</feature>